<accession>A0A553I5F8</accession>
<dbReference type="EMBL" id="VFLP01000016">
    <property type="protein sequence ID" value="TRX95447.1"/>
    <property type="molecule type" value="Genomic_DNA"/>
</dbReference>
<sequence>MTRLQKRKWRQADDVLREHHPSKKAKSSHQDQYQHQHKPSNFPPEAYDRLSKIWLAPRALRELDRRNCYRFPKPLDARKQHIEKAA</sequence>
<dbReference type="Proteomes" id="UP000319160">
    <property type="component" value="Unassembled WGS sequence"/>
</dbReference>
<proteinExistence type="predicted"/>
<feature type="region of interest" description="Disordered" evidence="1">
    <location>
        <begin position="1"/>
        <end position="45"/>
    </location>
</feature>
<protein>
    <submittedName>
        <fullName evidence="2">Uncharacterized protein</fullName>
    </submittedName>
</protein>
<comment type="caution">
    <text evidence="2">The sequence shown here is derived from an EMBL/GenBank/DDBJ whole genome shotgun (WGS) entry which is preliminary data.</text>
</comment>
<gene>
    <name evidence="2" type="ORF">FHL15_003778</name>
</gene>
<dbReference type="OrthoDB" id="5336565at2759"/>
<dbReference type="AlphaFoldDB" id="A0A553I5F8"/>
<keyword evidence="3" id="KW-1185">Reference proteome</keyword>
<feature type="compositionally biased region" description="Basic and acidic residues" evidence="1">
    <location>
        <begin position="10"/>
        <end position="19"/>
    </location>
</feature>
<evidence type="ECO:0000313" key="3">
    <source>
        <dbReference type="Proteomes" id="UP000319160"/>
    </source>
</evidence>
<evidence type="ECO:0000256" key="1">
    <source>
        <dbReference type="SAM" id="MobiDB-lite"/>
    </source>
</evidence>
<organism evidence="2 3">
    <name type="scientific">Xylaria flabelliformis</name>
    <dbReference type="NCBI Taxonomy" id="2512241"/>
    <lineage>
        <taxon>Eukaryota</taxon>
        <taxon>Fungi</taxon>
        <taxon>Dikarya</taxon>
        <taxon>Ascomycota</taxon>
        <taxon>Pezizomycotina</taxon>
        <taxon>Sordariomycetes</taxon>
        <taxon>Xylariomycetidae</taxon>
        <taxon>Xylariales</taxon>
        <taxon>Xylariaceae</taxon>
        <taxon>Xylaria</taxon>
    </lineage>
</organism>
<evidence type="ECO:0000313" key="2">
    <source>
        <dbReference type="EMBL" id="TRX95447.1"/>
    </source>
</evidence>
<name>A0A553I5F8_9PEZI</name>
<reference evidence="3" key="1">
    <citation type="submission" date="2019-06" db="EMBL/GenBank/DDBJ databases">
        <title>Draft genome sequence of the griseofulvin-producing fungus Xylaria cubensis strain G536.</title>
        <authorList>
            <person name="Mead M.E."/>
            <person name="Raja H.A."/>
            <person name="Steenwyk J.L."/>
            <person name="Knowles S.L."/>
            <person name="Oberlies N.H."/>
            <person name="Rokas A."/>
        </authorList>
    </citation>
    <scope>NUCLEOTIDE SEQUENCE [LARGE SCALE GENOMIC DNA]</scope>
    <source>
        <strain evidence="3">G536</strain>
    </source>
</reference>